<dbReference type="RefSeq" id="WP_195895265.1">
    <property type="nucleotide sequence ID" value="NZ_JADOGI010000025.1"/>
</dbReference>
<dbReference type="PANTHER" id="PTHR10668:SF103">
    <property type="entry name" value="PYRIDINE NUCLEOTIDE-DISULFIDE OXIDOREDUCTASE DOMAIN-CONTAINING PROTEIN 2"/>
    <property type="match status" value="1"/>
</dbReference>
<evidence type="ECO:0000256" key="3">
    <source>
        <dbReference type="ARBA" id="ARBA00040298"/>
    </source>
</evidence>
<name>A0A931EW36_9ACTN</name>
<dbReference type="Pfam" id="PF01593">
    <property type="entry name" value="Amino_oxidase"/>
    <property type="match status" value="1"/>
</dbReference>
<gene>
    <name evidence="5" type="ORF">ITP53_11125</name>
</gene>
<evidence type="ECO:0000256" key="2">
    <source>
        <dbReference type="ARBA" id="ARBA00038825"/>
    </source>
</evidence>
<reference evidence="5" key="1">
    <citation type="submission" date="2020-11" db="EMBL/GenBank/DDBJ databases">
        <title>Whole-genome analyses of Nonomuraea sp. K274.</title>
        <authorList>
            <person name="Veyisoglu A."/>
        </authorList>
    </citation>
    <scope>NUCLEOTIDE SEQUENCE</scope>
    <source>
        <strain evidence="5">K274</strain>
    </source>
</reference>
<dbReference type="SUPFAM" id="SSF51905">
    <property type="entry name" value="FAD/NAD(P)-binding domain"/>
    <property type="match status" value="1"/>
</dbReference>
<evidence type="ECO:0000259" key="4">
    <source>
        <dbReference type="Pfam" id="PF01593"/>
    </source>
</evidence>
<sequence>MTSANSYDGIIIGAGQHGLILGSYLAKAGLKILLLERRLTYGGGLSTEERTLPGFYHNLHSINHFSISTTPWFKDLGLSAKMRYIVPRYEFAQPHSDGSALVFSRDLDETAANIGRFSANDAKTFREWNIKAEEMTKNIFLKERFAPPLSETERAEMLGKSVLGSEFLELTKKQPLDAVNELFENEYVKVLFLFKLSLFGTVLHEALNTGSPVGSLIRAFDLATGYELAEGGSWNLARSLMETFIANGGEFRNQTQVERVIVEGNRATGVELPDGTVLKARQFVASTIDVYQTFEKMVGREQLPAAVQQKVAQHKFTPWTLFGLHLALDEAPKYRSGAFDPNVDSALKYNVGSETIASLLEAHDQVEQKLVPTKAQFGAGALSVLDPRQAPPGKHTAYAWQVVPYDIEGNPDAIDGVRDGLADAILSKWREYAPNMTPDNVLGSYTYTAKEYTQELTNMRYGDIFMGALTSDQVMYNHFGYRTSIDGLYMAGSPCHPNGAITGGAGYIGAGVIASDLGIDPWWTPMDARAELEGLA</sequence>
<comment type="function">
    <text evidence="1">Probable oxidoreductase that may play a role as regulator of mitochondrial function.</text>
</comment>
<organism evidence="5 6">
    <name type="scientific">Nonomuraea cypriaca</name>
    <dbReference type="NCBI Taxonomy" id="1187855"/>
    <lineage>
        <taxon>Bacteria</taxon>
        <taxon>Bacillati</taxon>
        <taxon>Actinomycetota</taxon>
        <taxon>Actinomycetes</taxon>
        <taxon>Streptosporangiales</taxon>
        <taxon>Streptosporangiaceae</taxon>
        <taxon>Nonomuraea</taxon>
    </lineage>
</organism>
<dbReference type="InterPro" id="IPR036188">
    <property type="entry name" value="FAD/NAD-bd_sf"/>
</dbReference>
<comment type="caution">
    <text evidence="5">The sequence shown here is derived from an EMBL/GenBank/DDBJ whole genome shotgun (WGS) entry which is preliminary data.</text>
</comment>
<accession>A0A931EW36</accession>
<keyword evidence="6" id="KW-1185">Reference proteome</keyword>
<evidence type="ECO:0000313" key="6">
    <source>
        <dbReference type="Proteomes" id="UP000605361"/>
    </source>
</evidence>
<evidence type="ECO:0000256" key="1">
    <source>
        <dbReference type="ARBA" id="ARBA00037217"/>
    </source>
</evidence>
<feature type="domain" description="Amine oxidase" evidence="4">
    <location>
        <begin position="18"/>
        <end position="332"/>
    </location>
</feature>
<comment type="subunit">
    <text evidence="2">Interacts with COX5B; this interaction may contribute to localize PYROXD2 to the inner face of the inner mitochondrial membrane.</text>
</comment>
<dbReference type="InterPro" id="IPR002937">
    <property type="entry name" value="Amino_oxidase"/>
</dbReference>
<evidence type="ECO:0000313" key="5">
    <source>
        <dbReference type="EMBL" id="MBF8186289.1"/>
    </source>
</evidence>
<dbReference type="AlphaFoldDB" id="A0A931EW36"/>
<dbReference type="GO" id="GO:0016491">
    <property type="term" value="F:oxidoreductase activity"/>
    <property type="evidence" value="ECO:0007669"/>
    <property type="project" value="InterPro"/>
</dbReference>
<proteinExistence type="predicted"/>
<dbReference type="Proteomes" id="UP000605361">
    <property type="component" value="Unassembled WGS sequence"/>
</dbReference>
<protein>
    <recommendedName>
        <fullName evidence="3">Pyridine nucleotide-disulfide oxidoreductase domain-containing protein 2</fullName>
    </recommendedName>
</protein>
<dbReference type="EMBL" id="JADOGI010000025">
    <property type="protein sequence ID" value="MBF8186289.1"/>
    <property type="molecule type" value="Genomic_DNA"/>
</dbReference>
<dbReference type="Gene3D" id="3.50.50.60">
    <property type="entry name" value="FAD/NAD(P)-binding domain"/>
    <property type="match status" value="2"/>
</dbReference>
<dbReference type="PANTHER" id="PTHR10668">
    <property type="entry name" value="PHYTOENE DEHYDROGENASE"/>
    <property type="match status" value="1"/>
</dbReference>